<dbReference type="VEuPathDB" id="GiardiaDB:QR46_0542"/>
<reference evidence="7 8" key="1">
    <citation type="journal article" date="2015" name="Mol. Biochem. Parasitol.">
        <title>Identification of polymorphic genes for use in assemblage B genotyping assays through comparative genomics of multiple assemblage B Giardia duodenalis isolates.</title>
        <authorList>
            <person name="Wielinga C."/>
            <person name="Thompson R.C."/>
            <person name="Monis P."/>
            <person name="Ryan U."/>
        </authorList>
    </citation>
    <scope>NUCLEOTIDE SEQUENCE [LARGE SCALE GENOMIC DNA]</scope>
    <source>
        <strain evidence="7 8">BAH15c1</strain>
    </source>
</reference>
<dbReference type="CDD" id="cd09008">
    <property type="entry name" value="MTAN"/>
    <property type="match status" value="1"/>
</dbReference>
<organism evidence="7 8">
    <name type="scientific">Giardia duodenalis assemblage B</name>
    <dbReference type="NCBI Taxonomy" id="1394984"/>
    <lineage>
        <taxon>Eukaryota</taxon>
        <taxon>Metamonada</taxon>
        <taxon>Diplomonadida</taxon>
        <taxon>Hexamitidae</taxon>
        <taxon>Giardiinae</taxon>
        <taxon>Giardia</taxon>
    </lineage>
</organism>
<dbReference type="GO" id="GO:0009164">
    <property type="term" value="P:nucleoside catabolic process"/>
    <property type="evidence" value="ECO:0007669"/>
    <property type="project" value="InterPro"/>
</dbReference>
<name>A0A132NZE9_GIAIN</name>
<evidence type="ECO:0000313" key="8">
    <source>
        <dbReference type="Proteomes" id="UP000070089"/>
    </source>
</evidence>
<proteinExistence type="predicted"/>
<evidence type="ECO:0000256" key="4">
    <source>
        <dbReference type="ARBA" id="ARBA00022801"/>
    </source>
</evidence>
<comment type="pathway">
    <text evidence="1">Amino-acid biosynthesis; L-methionine biosynthesis via salvage pathway; S-methyl-5-thio-alpha-D-ribose 1-phosphate from S-methyl-5'-thioadenosine (hydrolase route): step 1/2.</text>
</comment>
<evidence type="ECO:0000256" key="3">
    <source>
        <dbReference type="ARBA" id="ARBA00022605"/>
    </source>
</evidence>
<keyword evidence="5" id="KW-0486">Methionine biosynthesis</keyword>
<keyword evidence="4" id="KW-0378">Hydrolase</keyword>
<dbReference type="Gene3D" id="3.40.50.1580">
    <property type="entry name" value="Nucleoside phosphorylase domain"/>
    <property type="match status" value="1"/>
</dbReference>
<dbReference type="SUPFAM" id="SSF53167">
    <property type="entry name" value="Purine and uridine phosphorylases"/>
    <property type="match status" value="1"/>
</dbReference>
<protein>
    <recommendedName>
        <fullName evidence="2">adenosylhomocysteine nucleosidase</fullName>
        <ecNumber evidence="2">3.2.2.9</ecNumber>
    </recommendedName>
</protein>
<dbReference type="GO" id="GO:0005829">
    <property type="term" value="C:cytosol"/>
    <property type="evidence" value="ECO:0007669"/>
    <property type="project" value="TreeGrafter"/>
</dbReference>
<evidence type="ECO:0000256" key="5">
    <source>
        <dbReference type="ARBA" id="ARBA00023167"/>
    </source>
</evidence>
<dbReference type="NCBIfam" id="NF004079">
    <property type="entry name" value="PRK05584.1"/>
    <property type="match status" value="1"/>
</dbReference>
<evidence type="ECO:0000259" key="6">
    <source>
        <dbReference type="Pfam" id="PF01048"/>
    </source>
</evidence>
<sequence length="277" mass="30290">MHRTLLFKFTLAMPALKEKKQTTPVFGVILPMPTEFHAFKTRLGGEGSYSEEVVAGRKYFTKVLEKYTLVLCECGIGKVCSGTAAVVLLDRFNADAIIVAGVAGGLRADVAIGDIIVVNAVMQHDFNCYPFVPRHTIVNIGVDVMHTDKRLTEALRAAAEEILNKSYSAIVPQHVREAHGLSLPRLHEGCSISGDKFLENLHEKNEIVNRIPAAITIEMEGGAVGQVCYEASKPFVSLRVVSDLCDGNGLEDYDAYCTHVASEVLYAILSLFFDQVS</sequence>
<dbReference type="NCBIfam" id="TIGR01704">
    <property type="entry name" value="MTA_SAH-Nsdase"/>
    <property type="match status" value="1"/>
</dbReference>
<gene>
    <name evidence="7" type="ORF">QR46_0542</name>
</gene>
<dbReference type="GO" id="GO:0008930">
    <property type="term" value="F:methylthioadenosine nucleosidase activity"/>
    <property type="evidence" value="ECO:0007669"/>
    <property type="project" value="InterPro"/>
</dbReference>
<dbReference type="Pfam" id="PF01048">
    <property type="entry name" value="PNP_UDP_1"/>
    <property type="match status" value="1"/>
</dbReference>
<feature type="domain" description="Nucleoside phosphorylase" evidence="6">
    <location>
        <begin position="26"/>
        <end position="264"/>
    </location>
</feature>
<evidence type="ECO:0000256" key="1">
    <source>
        <dbReference type="ARBA" id="ARBA00004945"/>
    </source>
</evidence>
<dbReference type="EC" id="3.2.2.9" evidence="2"/>
<comment type="caution">
    <text evidence="7">The sequence shown here is derived from an EMBL/GenBank/DDBJ whole genome shotgun (WGS) entry which is preliminary data.</text>
</comment>
<dbReference type="PANTHER" id="PTHR46832">
    <property type="entry name" value="5'-METHYLTHIOADENOSINE/S-ADENOSYLHOMOCYSTEINE NUCLEOSIDASE"/>
    <property type="match status" value="1"/>
</dbReference>
<evidence type="ECO:0000256" key="2">
    <source>
        <dbReference type="ARBA" id="ARBA00011974"/>
    </source>
</evidence>
<dbReference type="OrthoDB" id="10250683at2759"/>
<dbReference type="InterPro" id="IPR000845">
    <property type="entry name" value="Nucleoside_phosphorylase_d"/>
</dbReference>
<dbReference type="GO" id="GO:0019284">
    <property type="term" value="P:L-methionine salvage from S-adenosylmethionine"/>
    <property type="evidence" value="ECO:0007669"/>
    <property type="project" value="TreeGrafter"/>
</dbReference>
<dbReference type="GO" id="GO:0019509">
    <property type="term" value="P:L-methionine salvage from methylthioadenosine"/>
    <property type="evidence" value="ECO:0007669"/>
    <property type="project" value="UniProtKB-UniPathway"/>
</dbReference>
<evidence type="ECO:0000313" key="7">
    <source>
        <dbReference type="EMBL" id="KWX15448.1"/>
    </source>
</evidence>
<accession>A0A132NZE9</accession>
<keyword evidence="3" id="KW-0028">Amino-acid biosynthesis</keyword>
<dbReference type="AlphaFoldDB" id="A0A132NZE9"/>
<dbReference type="UniPathway" id="UPA00904">
    <property type="reaction ID" value="UER00871"/>
</dbReference>
<dbReference type="InterPro" id="IPR010049">
    <property type="entry name" value="MTA_SAH_Nsdase"/>
</dbReference>
<dbReference type="PANTHER" id="PTHR46832:SF1">
    <property type="entry name" value="5'-METHYLTHIOADENOSINE_S-ADENOSYLHOMOCYSTEINE NUCLEOSIDASE"/>
    <property type="match status" value="1"/>
</dbReference>
<dbReference type="Proteomes" id="UP000070089">
    <property type="component" value="Unassembled WGS sequence"/>
</dbReference>
<dbReference type="EMBL" id="JXTI01000008">
    <property type="protein sequence ID" value="KWX15448.1"/>
    <property type="molecule type" value="Genomic_DNA"/>
</dbReference>
<dbReference type="GO" id="GO:0008782">
    <property type="term" value="F:adenosylhomocysteine nucleosidase activity"/>
    <property type="evidence" value="ECO:0007669"/>
    <property type="project" value="UniProtKB-EC"/>
</dbReference>
<dbReference type="InterPro" id="IPR035994">
    <property type="entry name" value="Nucleoside_phosphorylase_sf"/>
</dbReference>